<proteinExistence type="predicted"/>
<dbReference type="AlphaFoldDB" id="A0A0N5CNC7"/>
<dbReference type="OMA" id="MPHDLAS"/>
<keyword evidence="3" id="KW-1185">Reference proteome</keyword>
<organism evidence="4">
    <name type="scientific">Thelazia callipaeda</name>
    <name type="common">Oriental eyeworm</name>
    <name type="synonym">Parasitic nematode</name>
    <dbReference type="NCBI Taxonomy" id="103827"/>
    <lineage>
        <taxon>Eukaryota</taxon>
        <taxon>Metazoa</taxon>
        <taxon>Ecdysozoa</taxon>
        <taxon>Nematoda</taxon>
        <taxon>Chromadorea</taxon>
        <taxon>Rhabditida</taxon>
        <taxon>Spirurina</taxon>
        <taxon>Spiruromorpha</taxon>
        <taxon>Thelazioidea</taxon>
        <taxon>Thelaziidae</taxon>
        <taxon>Thelazia</taxon>
    </lineage>
</organism>
<reference evidence="2 3" key="2">
    <citation type="submission" date="2018-11" db="EMBL/GenBank/DDBJ databases">
        <authorList>
            <consortium name="Pathogen Informatics"/>
        </authorList>
    </citation>
    <scope>NUCLEOTIDE SEQUENCE [LARGE SCALE GENOMIC DNA]</scope>
</reference>
<evidence type="ECO:0000313" key="2">
    <source>
        <dbReference type="EMBL" id="VDM97252.1"/>
    </source>
</evidence>
<name>A0A0N5CNC7_THECL</name>
<dbReference type="OrthoDB" id="5812430at2759"/>
<dbReference type="STRING" id="103827.A0A0N5CNC7"/>
<dbReference type="Proteomes" id="UP000276776">
    <property type="component" value="Unassembled WGS sequence"/>
</dbReference>
<accession>A0A0N5CNC7</accession>
<feature type="region of interest" description="Disordered" evidence="1">
    <location>
        <begin position="23"/>
        <end position="104"/>
    </location>
</feature>
<gene>
    <name evidence="2" type="ORF">TCLT_LOCUS1684</name>
</gene>
<dbReference type="WBParaSite" id="TCLT_0000168301-mRNA-1">
    <property type="protein sequence ID" value="TCLT_0000168301-mRNA-1"/>
    <property type="gene ID" value="TCLT_0000168301"/>
</dbReference>
<sequence length="127" mass="13649">MQITPYPNKQQYVPQTNVAALTHKSTGTCSGGPDVHSQTSSNDGSSGSEKRRGRAVLPPAPIPSAAHSIAAAPHVQKGTSLSLTMGSSLRSVPSNNRLEEMPRDLRSSRQSFRIAMSQPFEFFVDNL</sequence>
<evidence type="ECO:0000256" key="1">
    <source>
        <dbReference type="SAM" id="MobiDB-lite"/>
    </source>
</evidence>
<dbReference type="EMBL" id="UYYF01000240">
    <property type="protein sequence ID" value="VDM97252.1"/>
    <property type="molecule type" value="Genomic_DNA"/>
</dbReference>
<evidence type="ECO:0000313" key="4">
    <source>
        <dbReference type="WBParaSite" id="TCLT_0000168301-mRNA-1"/>
    </source>
</evidence>
<reference evidence="4" key="1">
    <citation type="submission" date="2017-02" db="UniProtKB">
        <authorList>
            <consortium name="WormBaseParasite"/>
        </authorList>
    </citation>
    <scope>IDENTIFICATION</scope>
</reference>
<evidence type="ECO:0000313" key="3">
    <source>
        <dbReference type="Proteomes" id="UP000276776"/>
    </source>
</evidence>
<protein>
    <submittedName>
        <fullName evidence="2 4">Uncharacterized protein</fullName>
    </submittedName>
</protein>
<feature type="compositionally biased region" description="Low complexity" evidence="1">
    <location>
        <begin position="63"/>
        <end position="91"/>
    </location>
</feature>
<feature type="compositionally biased region" description="Low complexity" evidence="1">
    <location>
        <begin position="37"/>
        <end position="47"/>
    </location>
</feature>